<name>A0ABD4ZZ41_9LACO</name>
<accession>A0ABD4ZZ41</accession>
<evidence type="ECO:0000313" key="1">
    <source>
        <dbReference type="EMBL" id="MDO6360766.1"/>
    </source>
</evidence>
<gene>
    <name evidence="1" type="ORF">Q4436_01350</name>
</gene>
<dbReference type="Proteomes" id="UP001169713">
    <property type="component" value="Unassembled WGS sequence"/>
</dbReference>
<dbReference type="RefSeq" id="WP_262333883.1">
    <property type="nucleotide sequence ID" value="NZ_JANZQG010000004.1"/>
</dbReference>
<protein>
    <submittedName>
        <fullName evidence="1">Uncharacterized protein</fullName>
    </submittedName>
</protein>
<comment type="caution">
    <text evidence="1">The sequence shown here is derived from an EMBL/GenBank/DDBJ whole genome shotgun (WGS) entry which is preliminary data.</text>
</comment>
<organism evidence="1 2">
    <name type="scientific">Lactobacillus paragasseri</name>
    <dbReference type="NCBI Taxonomy" id="2107999"/>
    <lineage>
        <taxon>Bacteria</taxon>
        <taxon>Bacillati</taxon>
        <taxon>Bacillota</taxon>
        <taxon>Bacilli</taxon>
        <taxon>Lactobacillales</taxon>
        <taxon>Lactobacillaceae</taxon>
        <taxon>Lactobacillus</taxon>
    </lineage>
</organism>
<evidence type="ECO:0000313" key="2">
    <source>
        <dbReference type="Proteomes" id="UP001169713"/>
    </source>
</evidence>
<sequence length="68" mass="7738">MKLIFEGTANEIKKVLQIKFINQQHSPVLRIDGKAIKEKPSVKQPMAENQSESTTVKTNIRLDGKKFN</sequence>
<dbReference type="EMBL" id="JAUONS010000001">
    <property type="protein sequence ID" value="MDO6360766.1"/>
    <property type="molecule type" value="Genomic_DNA"/>
</dbReference>
<reference evidence="1" key="1">
    <citation type="submission" date="2023-07" db="EMBL/GenBank/DDBJ databases">
        <title>Whole Genome Sequencing of Colonoscopy isolates.</title>
        <authorList>
            <person name="Surve S.V."/>
            <person name="Valls R.A."/>
            <person name="Barrak K.E."/>
            <person name="Gardner T.B."/>
            <person name="O'Toole G.A."/>
        </authorList>
    </citation>
    <scope>NUCLEOTIDE SEQUENCE</scope>
    <source>
        <strain evidence="1">GP0003</strain>
    </source>
</reference>
<dbReference type="AlphaFoldDB" id="A0ABD4ZZ41"/>
<proteinExistence type="predicted"/>